<accession>A0A672PTU1</accession>
<reference evidence="1" key="2">
    <citation type="submission" date="2025-09" db="UniProtKB">
        <authorList>
            <consortium name="Ensembl"/>
        </authorList>
    </citation>
    <scope>IDENTIFICATION</scope>
</reference>
<name>A0A672PTU1_SINGR</name>
<protein>
    <submittedName>
        <fullName evidence="1">Uncharacterized protein</fullName>
    </submittedName>
</protein>
<dbReference type="Ensembl" id="ENSSGRT00000071714.1">
    <property type="protein sequence ID" value="ENSSGRP00000067283.1"/>
    <property type="gene ID" value="ENSSGRG00000034558.1"/>
</dbReference>
<reference evidence="1" key="1">
    <citation type="submission" date="2025-08" db="UniProtKB">
        <authorList>
            <consortium name="Ensembl"/>
        </authorList>
    </citation>
    <scope>IDENTIFICATION</scope>
</reference>
<organism evidence="1 2">
    <name type="scientific">Sinocyclocheilus grahami</name>
    <name type="common">Dianchi golden-line fish</name>
    <name type="synonym">Barbus grahami</name>
    <dbReference type="NCBI Taxonomy" id="75366"/>
    <lineage>
        <taxon>Eukaryota</taxon>
        <taxon>Metazoa</taxon>
        <taxon>Chordata</taxon>
        <taxon>Craniata</taxon>
        <taxon>Vertebrata</taxon>
        <taxon>Euteleostomi</taxon>
        <taxon>Actinopterygii</taxon>
        <taxon>Neopterygii</taxon>
        <taxon>Teleostei</taxon>
        <taxon>Ostariophysi</taxon>
        <taxon>Cypriniformes</taxon>
        <taxon>Cyprinidae</taxon>
        <taxon>Cyprininae</taxon>
        <taxon>Sinocyclocheilus</taxon>
    </lineage>
</organism>
<evidence type="ECO:0000313" key="1">
    <source>
        <dbReference type="Ensembl" id="ENSSGRP00000067283.1"/>
    </source>
</evidence>
<dbReference type="Proteomes" id="UP000472262">
    <property type="component" value="Unassembled WGS sequence"/>
</dbReference>
<dbReference type="AlphaFoldDB" id="A0A672PTU1"/>
<proteinExistence type="predicted"/>
<dbReference type="InParanoid" id="A0A672PTU1"/>
<sequence length="102" mass="11754">MYLSVFIYSVEGVGPRNVRPIKTLGSSILIAFLNFHRYRYYLIRLLTRSPTSGSNETCFPGLVRRCSTYTLLGTADVNCSLKTPKLFFCCITMKSPFWSRYF</sequence>
<keyword evidence="2" id="KW-1185">Reference proteome</keyword>
<evidence type="ECO:0000313" key="2">
    <source>
        <dbReference type="Proteomes" id="UP000472262"/>
    </source>
</evidence>